<dbReference type="EMBL" id="CP056775">
    <property type="protein sequence ID" value="QRQ99774.1"/>
    <property type="molecule type" value="Genomic_DNA"/>
</dbReference>
<proteinExistence type="predicted"/>
<reference evidence="1 2" key="1">
    <citation type="submission" date="2020-06" db="EMBL/GenBank/DDBJ databases">
        <title>Dyadobacter sandarakinus sp. nov., isolated from the soil of the Arctic Yellow River Station.</title>
        <authorList>
            <person name="Zhang Y."/>
            <person name="Peng F."/>
        </authorList>
    </citation>
    <scope>NUCLEOTIDE SEQUENCE [LARGE SCALE GENOMIC DNA]</scope>
    <source>
        <strain evidence="1 2">Q3-56</strain>
    </source>
</reference>
<accession>A0ABX7I1P6</accession>
<organism evidence="1 2">
    <name type="scientific">Dyadobacter sandarakinus</name>
    <dbReference type="NCBI Taxonomy" id="2747268"/>
    <lineage>
        <taxon>Bacteria</taxon>
        <taxon>Pseudomonadati</taxon>
        <taxon>Bacteroidota</taxon>
        <taxon>Cytophagia</taxon>
        <taxon>Cytophagales</taxon>
        <taxon>Spirosomataceae</taxon>
        <taxon>Dyadobacter</taxon>
    </lineage>
</organism>
<evidence type="ECO:0000313" key="2">
    <source>
        <dbReference type="Proteomes" id="UP000612680"/>
    </source>
</evidence>
<gene>
    <name evidence="1" type="ORF">HWI92_01980</name>
</gene>
<keyword evidence="2" id="KW-1185">Reference proteome</keyword>
<dbReference type="RefSeq" id="WP_204660536.1">
    <property type="nucleotide sequence ID" value="NZ_CP056775.1"/>
</dbReference>
<protein>
    <submittedName>
        <fullName evidence="1">Uncharacterized protein</fullName>
    </submittedName>
</protein>
<sequence length="59" mass="6835">MQQIIGRIDAEISQRTFIYGTRLLGHDPAFATGLGQKWIASSFLCNTFTKLLRWFVIRF</sequence>
<name>A0ABX7I1P6_9BACT</name>
<dbReference type="Proteomes" id="UP000612680">
    <property type="component" value="Chromosome"/>
</dbReference>
<evidence type="ECO:0000313" key="1">
    <source>
        <dbReference type="EMBL" id="QRQ99774.1"/>
    </source>
</evidence>